<dbReference type="RefSeq" id="WP_255344002.1">
    <property type="nucleotide sequence ID" value="NZ_CABKOU010000002.1"/>
</dbReference>
<dbReference type="EMBL" id="CP103216">
    <property type="protein sequence ID" value="UVR54891.1"/>
    <property type="molecule type" value="Genomic_DNA"/>
</dbReference>
<accession>A0AAQ2S424</accession>
<proteinExistence type="predicted"/>
<evidence type="ECO:0000313" key="1">
    <source>
        <dbReference type="EMBL" id="UVR54891.1"/>
    </source>
</evidence>
<reference evidence="1" key="1">
    <citation type="submission" date="2022-08" db="EMBL/GenBank/DDBJ databases">
        <title>Genome Sequencing of Bacteroides fragilis Group Isolates with Nanopore Technology.</title>
        <authorList>
            <person name="Tisza M.J."/>
            <person name="Smith D."/>
            <person name="Dekker J.P."/>
        </authorList>
    </citation>
    <scope>NUCLEOTIDE SEQUENCE</scope>
    <source>
        <strain evidence="1">BFG-70</strain>
    </source>
</reference>
<organism evidence="1 2">
    <name type="scientific">Bacteroides fragilis</name>
    <dbReference type="NCBI Taxonomy" id="817"/>
    <lineage>
        <taxon>Bacteria</taxon>
        <taxon>Pseudomonadati</taxon>
        <taxon>Bacteroidota</taxon>
        <taxon>Bacteroidia</taxon>
        <taxon>Bacteroidales</taxon>
        <taxon>Bacteroidaceae</taxon>
        <taxon>Bacteroides</taxon>
    </lineage>
</organism>
<dbReference type="AlphaFoldDB" id="A0AAQ2S424"/>
<sequence length="43" mass="4902">MVVIQTIDGNRQIIVLSRNDRQYKGGKTLWTVCGRLVMDANHT</sequence>
<gene>
    <name evidence="1" type="ORF">NXX45_14200</name>
</gene>
<protein>
    <submittedName>
        <fullName evidence="1">Uncharacterized protein</fullName>
    </submittedName>
</protein>
<dbReference type="Proteomes" id="UP001060330">
    <property type="component" value="Chromosome"/>
</dbReference>
<name>A0AAQ2S424_BACFG</name>
<evidence type="ECO:0000313" key="2">
    <source>
        <dbReference type="Proteomes" id="UP001060330"/>
    </source>
</evidence>